<proteinExistence type="predicted"/>
<dbReference type="EMBL" id="CAJPDR010000382">
    <property type="protein sequence ID" value="CAF9934563.1"/>
    <property type="molecule type" value="Genomic_DNA"/>
</dbReference>
<comment type="caution">
    <text evidence="2">The sequence shown here is derived from an EMBL/GenBank/DDBJ whole genome shotgun (WGS) entry which is preliminary data.</text>
</comment>
<feature type="region of interest" description="Disordered" evidence="1">
    <location>
        <begin position="162"/>
        <end position="202"/>
    </location>
</feature>
<dbReference type="Proteomes" id="UP000664203">
    <property type="component" value="Unassembled WGS sequence"/>
</dbReference>
<gene>
    <name evidence="2" type="ORF">ALECFALPRED_006029</name>
</gene>
<dbReference type="AlphaFoldDB" id="A0A8H3G0S8"/>
<accession>A0A8H3G0S8</accession>
<organism evidence="2 3">
    <name type="scientific">Alectoria fallacina</name>
    <dbReference type="NCBI Taxonomy" id="1903189"/>
    <lineage>
        <taxon>Eukaryota</taxon>
        <taxon>Fungi</taxon>
        <taxon>Dikarya</taxon>
        <taxon>Ascomycota</taxon>
        <taxon>Pezizomycotina</taxon>
        <taxon>Lecanoromycetes</taxon>
        <taxon>OSLEUM clade</taxon>
        <taxon>Lecanoromycetidae</taxon>
        <taxon>Lecanorales</taxon>
        <taxon>Lecanorineae</taxon>
        <taxon>Parmeliaceae</taxon>
        <taxon>Alectoria</taxon>
    </lineage>
</organism>
<sequence>MENEEEMGRHVNAELRCEPGSPRPEEGMSQDKMKLINSKWGVNWEGIFKILFPGAPVPSPHHEPEVLEDFQRSSLQSNDLRSFEAYNRTALPLLVEASLRPAMNARMEPIEEELRTLFVDIVRNCQSTVAHNWERMNVPSASTRVPAQPAPRETVVIHAVENGSNERSRAGASNPGLDSSVNPPDLDGRRHRWSHSVNTAVS</sequence>
<feature type="region of interest" description="Disordered" evidence="1">
    <location>
        <begin position="1"/>
        <end position="30"/>
    </location>
</feature>
<dbReference type="OrthoDB" id="4738706at2759"/>
<reference evidence="2" key="1">
    <citation type="submission" date="2021-03" db="EMBL/GenBank/DDBJ databases">
        <authorList>
            <person name="Tagirdzhanova G."/>
        </authorList>
    </citation>
    <scope>NUCLEOTIDE SEQUENCE</scope>
</reference>
<keyword evidence="3" id="KW-1185">Reference proteome</keyword>
<evidence type="ECO:0000256" key="1">
    <source>
        <dbReference type="SAM" id="MobiDB-lite"/>
    </source>
</evidence>
<evidence type="ECO:0000313" key="3">
    <source>
        <dbReference type="Proteomes" id="UP000664203"/>
    </source>
</evidence>
<evidence type="ECO:0000313" key="2">
    <source>
        <dbReference type="EMBL" id="CAF9934563.1"/>
    </source>
</evidence>
<name>A0A8H3G0S8_9LECA</name>
<protein>
    <submittedName>
        <fullName evidence="2">Uncharacterized protein</fullName>
    </submittedName>
</protein>